<sequence length="67" mass="7460">MTRIMSLLNPRLTLMPAAPRGTASLPLPLVECFGREREQSLKISVDPSFNASLPFPSLSLFMLQSFH</sequence>
<dbReference type="EMBL" id="LKAM01000004">
    <property type="protein sequence ID" value="KUM49006.1"/>
    <property type="molecule type" value="Genomic_DNA"/>
</dbReference>
<keyword evidence="1" id="KW-0496">Mitochondrion</keyword>
<name>A0A101M0Y7_PICGL</name>
<protein>
    <submittedName>
        <fullName evidence="1">Uncharacterized protein</fullName>
    </submittedName>
</protein>
<gene>
    <name evidence="1" type="ORF">ABT39_MTgene4343</name>
</gene>
<geneLocation type="mitochondrion" evidence="1"/>
<organism evidence="1">
    <name type="scientific">Picea glauca</name>
    <name type="common">White spruce</name>
    <name type="synonym">Pinus glauca</name>
    <dbReference type="NCBI Taxonomy" id="3330"/>
    <lineage>
        <taxon>Eukaryota</taxon>
        <taxon>Viridiplantae</taxon>
        <taxon>Streptophyta</taxon>
        <taxon>Embryophyta</taxon>
        <taxon>Tracheophyta</taxon>
        <taxon>Spermatophyta</taxon>
        <taxon>Pinopsida</taxon>
        <taxon>Pinidae</taxon>
        <taxon>Conifers I</taxon>
        <taxon>Pinales</taxon>
        <taxon>Pinaceae</taxon>
        <taxon>Picea</taxon>
    </lineage>
</organism>
<reference evidence="1" key="1">
    <citation type="journal article" date="2015" name="Genome Biol. Evol.">
        <title>Organellar Genomes of White Spruce (Picea glauca): Assembly and Annotation.</title>
        <authorList>
            <person name="Jackman S.D."/>
            <person name="Warren R.L."/>
            <person name="Gibb E.A."/>
            <person name="Vandervalk B.P."/>
            <person name="Mohamadi H."/>
            <person name="Chu J."/>
            <person name="Raymond A."/>
            <person name="Pleasance S."/>
            <person name="Coope R."/>
            <person name="Wildung M.R."/>
            <person name="Ritland C.E."/>
            <person name="Bousquet J."/>
            <person name="Jones S.J."/>
            <person name="Bohlmann J."/>
            <person name="Birol I."/>
        </authorList>
    </citation>
    <scope>NUCLEOTIDE SEQUENCE [LARGE SCALE GENOMIC DNA]</scope>
    <source>
        <tissue evidence="1">Flushing bud</tissue>
    </source>
</reference>
<accession>A0A101M0Y7</accession>
<evidence type="ECO:0000313" key="1">
    <source>
        <dbReference type="EMBL" id="KUM49006.1"/>
    </source>
</evidence>
<dbReference type="AlphaFoldDB" id="A0A101M0Y7"/>
<proteinExistence type="predicted"/>
<comment type="caution">
    <text evidence="1">The sequence shown here is derived from an EMBL/GenBank/DDBJ whole genome shotgun (WGS) entry which is preliminary data.</text>
</comment>